<dbReference type="InterPro" id="IPR011010">
    <property type="entry name" value="DNA_brk_join_enz"/>
</dbReference>
<dbReference type="Pfam" id="PF00589">
    <property type="entry name" value="Phage_integrase"/>
    <property type="match status" value="1"/>
</dbReference>
<accession>A0AA45WZ71</accession>
<comment type="similarity">
    <text evidence="2">Belongs to the 'phage' integrase family.</text>
</comment>
<dbReference type="InterPro" id="IPR044068">
    <property type="entry name" value="CB"/>
</dbReference>
<dbReference type="AlphaFoldDB" id="A0AA45WZ71"/>
<keyword evidence="3" id="KW-0229">DNA integration</keyword>
<dbReference type="Pfam" id="PF02899">
    <property type="entry name" value="Phage_int_SAM_1"/>
    <property type="match status" value="1"/>
</dbReference>
<feature type="domain" description="Core-binding (CB)" evidence="8">
    <location>
        <begin position="1"/>
        <end position="91"/>
    </location>
</feature>
<dbReference type="Proteomes" id="UP001158066">
    <property type="component" value="Unassembled WGS sequence"/>
</dbReference>
<evidence type="ECO:0000256" key="2">
    <source>
        <dbReference type="ARBA" id="ARBA00008857"/>
    </source>
</evidence>
<dbReference type="InterPro" id="IPR002104">
    <property type="entry name" value="Integrase_catalytic"/>
</dbReference>
<proteinExistence type="inferred from homology"/>
<dbReference type="GO" id="GO:0006310">
    <property type="term" value="P:DNA recombination"/>
    <property type="evidence" value="ECO:0007669"/>
    <property type="project" value="UniProtKB-KW"/>
</dbReference>
<dbReference type="GO" id="GO:0015074">
    <property type="term" value="P:DNA integration"/>
    <property type="evidence" value="ECO:0007669"/>
    <property type="project" value="UniProtKB-KW"/>
</dbReference>
<dbReference type="SUPFAM" id="SSF56349">
    <property type="entry name" value="DNA breaking-rejoining enzymes"/>
    <property type="match status" value="1"/>
</dbReference>
<dbReference type="InterPro" id="IPR050090">
    <property type="entry name" value="Tyrosine_recombinase_XerCD"/>
</dbReference>
<dbReference type="InterPro" id="IPR010998">
    <property type="entry name" value="Integrase_recombinase_N"/>
</dbReference>
<evidence type="ECO:0000256" key="5">
    <source>
        <dbReference type="ARBA" id="ARBA00023172"/>
    </source>
</evidence>
<feature type="domain" description="Tyr recombinase" evidence="7">
    <location>
        <begin position="114"/>
        <end position="284"/>
    </location>
</feature>
<evidence type="ECO:0000313" key="9">
    <source>
        <dbReference type="EMBL" id="SMP72030.1"/>
    </source>
</evidence>
<dbReference type="PANTHER" id="PTHR30349:SF41">
    <property type="entry name" value="INTEGRASE_RECOMBINASE PROTEIN MJ0367-RELATED"/>
    <property type="match status" value="1"/>
</dbReference>
<dbReference type="CDD" id="cd00397">
    <property type="entry name" value="DNA_BRE_C"/>
    <property type="match status" value="1"/>
</dbReference>
<dbReference type="PROSITE" id="PS51898">
    <property type="entry name" value="TYR_RECOMBINASE"/>
    <property type="match status" value="1"/>
</dbReference>
<comment type="function">
    <text evidence="1">Site-specific tyrosine recombinase, which acts by catalyzing the cutting and rejoining of the recombining DNA molecules.</text>
</comment>
<sequence length="286" mass="33656">MNMELLDRFEDYLIQEGKSKHTIDSYRSNAKEYMTWVEETFGTEFQQFFRENLLEFKSYLKTGKRHKGILINGKTINHKLCALKKFNDFLASRGLKNGMAFRQNDFIRIQPSYVNPSNFSKRDIELLRQKVLSKNDKRLYCLITLIAYTGLRISEALNVRVDDVSNKAMELIVRNGKGEKQRIVYINSKVENAIKEYLPHRKRKSEYLFPSRVSEKLNRSVVNKEFKKYTQDITPHTLRHFFCTNALENGFSIHEVAYLAGHSNPRTTLAYSRPTMIEMKRKAEML</sequence>
<dbReference type="RefSeq" id="WP_283410879.1">
    <property type="nucleotide sequence ID" value="NZ_FXUF01000025.1"/>
</dbReference>
<evidence type="ECO:0000256" key="6">
    <source>
        <dbReference type="PROSITE-ProRule" id="PRU01248"/>
    </source>
</evidence>
<evidence type="ECO:0000313" key="10">
    <source>
        <dbReference type="Proteomes" id="UP001158066"/>
    </source>
</evidence>
<evidence type="ECO:0000256" key="4">
    <source>
        <dbReference type="ARBA" id="ARBA00023125"/>
    </source>
</evidence>
<keyword evidence="4 6" id="KW-0238">DNA-binding</keyword>
<reference evidence="9" key="1">
    <citation type="submission" date="2017-05" db="EMBL/GenBank/DDBJ databases">
        <authorList>
            <person name="Varghese N."/>
            <person name="Submissions S."/>
        </authorList>
    </citation>
    <scope>NUCLEOTIDE SEQUENCE</scope>
    <source>
        <strain evidence="9">Su22</strain>
    </source>
</reference>
<keyword evidence="5" id="KW-0233">DNA recombination</keyword>
<protein>
    <submittedName>
        <fullName evidence="9">Integrase/recombinase XerD</fullName>
    </submittedName>
</protein>
<evidence type="ECO:0000256" key="3">
    <source>
        <dbReference type="ARBA" id="ARBA00022908"/>
    </source>
</evidence>
<evidence type="ECO:0000259" key="7">
    <source>
        <dbReference type="PROSITE" id="PS51898"/>
    </source>
</evidence>
<dbReference type="PANTHER" id="PTHR30349">
    <property type="entry name" value="PHAGE INTEGRASE-RELATED"/>
    <property type="match status" value="1"/>
</dbReference>
<gene>
    <name evidence="9" type="ORF">SAMN06296020_1257</name>
</gene>
<dbReference type="EMBL" id="FXUF01000025">
    <property type="protein sequence ID" value="SMP72030.1"/>
    <property type="molecule type" value="Genomic_DNA"/>
</dbReference>
<keyword evidence="10" id="KW-1185">Reference proteome</keyword>
<dbReference type="PROSITE" id="PS51900">
    <property type="entry name" value="CB"/>
    <property type="match status" value="1"/>
</dbReference>
<dbReference type="GO" id="GO:0003677">
    <property type="term" value="F:DNA binding"/>
    <property type="evidence" value="ECO:0007669"/>
    <property type="project" value="UniProtKB-UniRule"/>
</dbReference>
<evidence type="ECO:0000259" key="8">
    <source>
        <dbReference type="PROSITE" id="PS51900"/>
    </source>
</evidence>
<dbReference type="Gene3D" id="1.10.443.10">
    <property type="entry name" value="Intergrase catalytic core"/>
    <property type="match status" value="1"/>
</dbReference>
<dbReference type="InterPro" id="IPR004107">
    <property type="entry name" value="Integrase_SAM-like_N"/>
</dbReference>
<dbReference type="InterPro" id="IPR013762">
    <property type="entry name" value="Integrase-like_cat_sf"/>
</dbReference>
<evidence type="ECO:0000256" key="1">
    <source>
        <dbReference type="ARBA" id="ARBA00003283"/>
    </source>
</evidence>
<organism evidence="9 10">
    <name type="scientific">Anoxynatronum buryatiense</name>
    <dbReference type="NCBI Taxonomy" id="489973"/>
    <lineage>
        <taxon>Bacteria</taxon>
        <taxon>Bacillati</taxon>
        <taxon>Bacillota</taxon>
        <taxon>Clostridia</taxon>
        <taxon>Eubacteriales</taxon>
        <taxon>Clostridiaceae</taxon>
        <taxon>Anoxynatronum</taxon>
    </lineage>
</organism>
<comment type="caution">
    <text evidence="9">The sequence shown here is derived from an EMBL/GenBank/DDBJ whole genome shotgun (WGS) entry which is preliminary data.</text>
</comment>
<name>A0AA45WZ71_9CLOT</name>
<dbReference type="Gene3D" id="1.10.150.130">
    <property type="match status" value="1"/>
</dbReference>